<dbReference type="SUPFAM" id="SSF140612">
    <property type="entry name" value="EB1 dimerisation domain-like"/>
    <property type="match status" value="1"/>
</dbReference>
<evidence type="ECO:0000256" key="2">
    <source>
        <dbReference type="SAM" id="MobiDB-lite"/>
    </source>
</evidence>
<keyword evidence="6" id="KW-1185">Reference proteome</keyword>
<dbReference type="InParanoid" id="A0A2P6MZ91"/>
<sequence>MYIRAGLLSLILDAFQASETVYIERILGWMSKRVKELEELHRTLDEDLTRRLQGPAQELRRFQSERDFYFKKLRRIEQLLRDHPELECSRELLSILTSYQFPCTLVPTILHIQSTQASLNPPRTHVETMEPITDPLDNPEQLLQLRSSGVGVTSNGNFRTAFGGELGATFEREPNGCAKPSETQAYALANHYGLTLRFKQSLHVYIVEGRDISPRSRKSRDPTTYCKIKFHKQKMRTEVHRKTCNPKWDKFSSFQVSSMNLDKKLEIQVIQTSTMGSKKVIGVGYCSLQRLSASETNQLWVDLRMPEHYQHSTSKLRCTDKDTCLGEVKLNLTFSPPSVDNFVFHYTYQTDCVRLVDVSGTEYILDGRTSPFCHSWTLFRKADQPIPLVVVRRSVIMSLFEFFDPPTGDIKGPNRMTLVPQSIGKKLDVISGGTSIGYIWNNKMKTTDRSKKLIAQLDPSEGTLTISPSFANLPYIMAAMIVNHSLCGNLDTQITQKTQMRQKAFLKNMLSESTPELALSVCAKFVTHNFAQERVHQVLLATTIAIANIGRTTSKSANRLMIYLEASKLQTCSPNSQCPAPTRPAEPDRVTPSSPYDPTFPGP</sequence>
<feature type="domain" description="EB1 C-terminal" evidence="4">
    <location>
        <begin position="37"/>
        <end position="105"/>
    </location>
</feature>
<dbReference type="InterPro" id="IPR036133">
    <property type="entry name" value="EB1_C_sf"/>
</dbReference>
<evidence type="ECO:0008006" key="7">
    <source>
        <dbReference type="Google" id="ProtNLM"/>
    </source>
</evidence>
<evidence type="ECO:0000313" key="6">
    <source>
        <dbReference type="Proteomes" id="UP000241769"/>
    </source>
</evidence>
<evidence type="ECO:0000259" key="4">
    <source>
        <dbReference type="PROSITE" id="PS51230"/>
    </source>
</evidence>
<dbReference type="Gene3D" id="2.60.40.150">
    <property type="entry name" value="C2 domain"/>
    <property type="match status" value="1"/>
</dbReference>
<dbReference type="CDD" id="cd00030">
    <property type="entry name" value="C2"/>
    <property type="match status" value="1"/>
</dbReference>
<dbReference type="PANTHER" id="PTHR47264">
    <property type="entry name" value="OS01G0128800 PROTEIN"/>
    <property type="match status" value="1"/>
</dbReference>
<dbReference type="PANTHER" id="PTHR47264:SF3">
    <property type="entry name" value="SYNAPTOTAGMIN-5 ISOFORM X1"/>
    <property type="match status" value="1"/>
</dbReference>
<keyword evidence="1" id="KW-0493">Microtubule</keyword>
<feature type="domain" description="C2" evidence="3">
    <location>
        <begin position="179"/>
        <end position="301"/>
    </location>
</feature>
<evidence type="ECO:0000313" key="5">
    <source>
        <dbReference type="EMBL" id="PRP77004.1"/>
    </source>
</evidence>
<reference evidence="5 6" key="1">
    <citation type="journal article" date="2018" name="Genome Biol. Evol.">
        <title>Multiple Roots of Fruiting Body Formation in Amoebozoa.</title>
        <authorList>
            <person name="Hillmann F."/>
            <person name="Forbes G."/>
            <person name="Novohradska S."/>
            <person name="Ferling I."/>
            <person name="Riege K."/>
            <person name="Groth M."/>
            <person name="Westermann M."/>
            <person name="Marz M."/>
            <person name="Spaller T."/>
            <person name="Winckler T."/>
            <person name="Schaap P."/>
            <person name="Glockner G."/>
        </authorList>
    </citation>
    <scope>NUCLEOTIDE SEQUENCE [LARGE SCALE GENOMIC DNA]</scope>
    <source>
        <strain evidence="5 6">Jena</strain>
    </source>
</reference>
<dbReference type="EMBL" id="MDYQ01000287">
    <property type="protein sequence ID" value="PRP77004.1"/>
    <property type="molecule type" value="Genomic_DNA"/>
</dbReference>
<gene>
    <name evidence="5" type="ORF">PROFUN_14693</name>
</gene>
<feature type="region of interest" description="Disordered" evidence="2">
    <location>
        <begin position="574"/>
        <end position="603"/>
    </location>
</feature>
<protein>
    <recommendedName>
        <fullName evidence="7">C2 domain-containing protein</fullName>
    </recommendedName>
</protein>
<dbReference type="GO" id="GO:0008017">
    <property type="term" value="F:microtubule binding"/>
    <property type="evidence" value="ECO:0007669"/>
    <property type="project" value="InterPro"/>
</dbReference>
<dbReference type="Pfam" id="PF03271">
    <property type="entry name" value="EB1"/>
    <property type="match status" value="1"/>
</dbReference>
<dbReference type="SUPFAM" id="SSF49562">
    <property type="entry name" value="C2 domain (Calcium/lipid-binding domain, CaLB)"/>
    <property type="match status" value="1"/>
</dbReference>
<dbReference type="Gene3D" id="1.20.5.1430">
    <property type="match status" value="1"/>
</dbReference>
<dbReference type="Pfam" id="PF00168">
    <property type="entry name" value="C2"/>
    <property type="match status" value="1"/>
</dbReference>
<dbReference type="Proteomes" id="UP000241769">
    <property type="component" value="Unassembled WGS sequence"/>
</dbReference>
<name>A0A2P6MZ91_9EUKA</name>
<dbReference type="GO" id="GO:0005874">
    <property type="term" value="C:microtubule"/>
    <property type="evidence" value="ECO:0007669"/>
    <property type="project" value="UniProtKB-KW"/>
</dbReference>
<dbReference type="InterPro" id="IPR004953">
    <property type="entry name" value="EB1_C"/>
</dbReference>
<dbReference type="OrthoDB" id="270970at2759"/>
<proteinExistence type="predicted"/>
<dbReference type="InterPro" id="IPR000008">
    <property type="entry name" value="C2_dom"/>
</dbReference>
<accession>A0A2P6MZ91</accession>
<comment type="caution">
    <text evidence="5">The sequence shown here is derived from an EMBL/GenBank/DDBJ whole genome shotgun (WGS) entry which is preliminary data.</text>
</comment>
<dbReference type="InterPro" id="IPR035892">
    <property type="entry name" value="C2_domain_sf"/>
</dbReference>
<dbReference type="PROSITE" id="PS50004">
    <property type="entry name" value="C2"/>
    <property type="match status" value="1"/>
</dbReference>
<evidence type="ECO:0000256" key="1">
    <source>
        <dbReference type="PROSITE-ProRule" id="PRU00576"/>
    </source>
</evidence>
<organism evidence="5 6">
    <name type="scientific">Planoprotostelium fungivorum</name>
    <dbReference type="NCBI Taxonomy" id="1890364"/>
    <lineage>
        <taxon>Eukaryota</taxon>
        <taxon>Amoebozoa</taxon>
        <taxon>Evosea</taxon>
        <taxon>Variosea</taxon>
        <taxon>Cavosteliida</taxon>
        <taxon>Cavosteliaceae</taxon>
        <taxon>Planoprotostelium</taxon>
    </lineage>
</organism>
<dbReference type="SMART" id="SM00239">
    <property type="entry name" value="C2"/>
    <property type="match status" value="1"/>
</dbReference>
<evidence type="ECO:0000259" key="3">
    <source>
        <dbReference type="PROSITE" id="PS50004"/>
    </source>
</evidence>
<dbReference type="AlphaFoldDB" id="A0A2P6MZ91"/>
<dbReference type="PROSITE" id="PS51230">
    <property type="entry name" value="EB1_C"/>
    <property type="match status" value="1"/>
</dbReference>